<comment type="caution">
    <text evidence="8">The sequence shown here is derived from an EMBL/GenBank/DDBJ whole genome shotgun (WGS) entry which is preliminary data.</text>
</comment>
<proteinExistence type="predicted"/>
<feature type="transmembrane region" description="Helical" evidence="6">
    <location>
        <begin position="263"/>
        <end position="283"/>
    </location>
</feature>
<organism evidence="8 9">
    <name type="scientific">Clostridium cibarium</name>
    <dbReference type="NCBI Taxonomy" id="2762247"/>
    <lineage>
        <taxon>Bacteria</taxon>
        <taxon>Bacillati</taxon>
        <taxon>Bacillota</taxon>
        <taxon>Clostridia</taxon>
        <taxon>Eubacteriales</taxon>
        <taxon>Clostridiaceae</taxon>
        <taxon>Clostridium</taxon>
    </lineage>
</organism>
<keyword evidence="3 6" id="KW-0812">Transmembrane</keyword>
<protein>
    <submittedName>
        <fullName evidence="8">Type II secretion system F family protein</fullName>
    </submittedName>
</protein>
<evidence type="ECO:0000313" key="9">
    <source>
        <dbReference type="Proteomes" id="UP000627781"/>
    </source>
</evidence>
<sequence length="317" mass="35954">MKTKFLIGIIAIIAVILVISVILIVIIKKRRNYEVIEIEDEVINKDEKNRVKENKSKGIKEKKKKEGPGILPNYSYYKMSVKEFILWGLLGMAVAFAVGYVFYQSVAWAAIISLAGLFYPKMKTKDLINTRKVKLLLQFKEALYALSSSLSAGKSVPMAFKDCYNDLKLMYEETSDCYILDELQFIIRRIDRNETIEDALADFAERSALDDVQTFAYIFTTCTRTGGNLKEVIRNSSQIIGDKIEIKQDINVLVSGKKFEQKILSLIPVVLVAFLYMSAPDFMAPLKSISGRMITTVSIILILIGNLWAKKIMKIEV</sequence>
<evidence type="ECO:0000256" key="1">
    <source>
        <dbReference type="ARBA" id="ARBA00004651"/>
    </source>
</evidence>
<keyword evidence="2" id="KW-1003">Cell membrane</keyword>
<feature type="transmembrane region" description="Helical" evidence="6">
    <location>
        <begin position="6"/>
        <end position="27"/>
    </location>
</feature>
<gene>
    <name evidence="8" type="ORF">H9661_02090</name>
</gene>
<evidence type="ECO:0000256" key="3">
    <source>
        <dbReference type="ARBA" id="ARBA00022692"/>
    </source>
</evidence>
<evidence type="ECO:0000256" key="2">
    <source>
        <dbReference type="ARBA" id="ARBA00022475"/>
    </source>
</evidence>
<feature type="transmembrane region" description="Helical" evidence="6">
    <location>
        <begin position="84"/>
        <end position="100"/>
    </location>
</feature>
<dbReference type="EMBL" id="JACSRA010000002">
    <property type="protein sequence ID" value="MBD7910136.1"/>
    <property type="molecule type" value="Genomic_DNA"/>
</dbReference>
<feature type="domain" description="Type II secretion system protein GspF" evidence="7">
    <location>
        <begin position="168"/>
        <end position="275"/>
    </location>
</feature>
<keyword evidence="9" id="KW-1185">Reference proteome</keyword>
<evidence type="ECO:0000256" key="6">
    <source>
        <dbReference type="SAM" id="Phobius"/>
    </source>
</evidence>
<keyword evidence="4 6" id="KW-1133">Transmembrane helix</keyword>
<dbReference type="PANTHER" id="PTHR35007">
    <property type="entry name" value="INTEGRAL MEMBRANE PROTEIN-RELATED"/>
    <property type="match status" value="1"/>
</dbReference>
<keyword evidence="5 6" id="KW-0472">Membrane</keyword>
<dbReference type="Pfam" id="PF00482">
    <property type="entry name" value="T2SSF"/>
    <property type="match status" value="1"/>
</dbReference>
<dbReference type="RefSeq" id="WP_191767586.1">
    <property type="nucleotide sequence ID" value="NZ_JACSRA010000002.1"/>
</dbReference>
<dbReference type="Proteomes" id="UP000627781">
    <property type="component" value="Unassembled WGS sequence"/>
</dbReference>
<reference evidence="8 9" key="1">
    <citation type="submission" date="2020-08" db="EMBL/GenBank/DDBJ databases">
        <title>A Genomic Blueprint of the Chicken Gut Microbiome.</title>
        <authorList>
            <person name="Gilroy R."/>
            <person name="Ravi A."/>
            <person name="Getino M."/>
            <person name="Pursley I."/>
            <person name="Horton D.L."/>
            <person name="Alikhan N.-F."/>
            <person name="Baker D."/>
            <person name="Gharbi K."/>
            <person name="Hall N."/>
            <person name="Watson M."/>
            <person name="Adriaenssens E.M."/>
            <person name="Foster-Nyarko E."/>
            <person name="Jarju S."/>
            <person name="Secka A."/>
            <person name="Antonio M."/>
            <person name="Oren A."/>
            <person name="Chaudhuri R."/>
            <person name="La Ragione R.M."/>
            <person name="Hildebrand F."/>
            <person name="Pallen M.J."/>
        </authorList>
    </citation>
    <scope>NUCLEOTIDE SEQUENCE [LARGE SCALE GENOMIC DNA]</scope>
    <source>
        <strain evidence="8 9">Sa3CVN1</strain>
    </source>
</reference>
<dbReference type="InterPro" id="IPR018076">
    <property type="entry name" value="T2SS_GspF_dom"/>
</dbReference>
<feature type="transmembrane region" description="Helical" evidence="6">
    <location>
        <begin position="289"/>
        <end position="309"/>
    </location>
</feature>
<comment type="subcellular location">
    <subcellularLocation>
        <location evidence="1">Cell membrane</location>
        <topology evidence="1">Multi-pass membrane protein</topology>
    </subcellularLocation>
</comment>
<feature type="transmembrane region" description="Helical" evidence="6">
    <location>
        <begin position="106"/>
        <end position="122"/>
    </location>
</feature>
<name>A0ABR8PPN1_9CLOT</name>
<evidence type="ECO:0000256" key="5">
    <source>
        <dbReference type="ARBA" id="ARBA00023136"/>
    </source>
</evidence>
<evidence type="ECO:0000259" key="7">
    <source>
        <dbReference type="Pfam" id="PF00482"/>
    </source>
</evidence>
<evidence type="ECO:0000313" key="8">
    <source>
        <dbReference type="EMBL" id="MBD7910136.1"/>
    </source>
</evidence>
<evidence type="ECO:0000256" key="4">
    <source>
        <dbReference type="ARBA" id="ARBA00022989"/>
    </source>
</evidence>
<dbReference type="PANTHER" id="PTHR35007:SF1">
    <property type="entry name" value="PILUS ASSEMBLY PROTEIN"/>
    <property type="match status" value="1"/>
</dbReference>
<accession>A0ABR8PPN1</accession>